<dbReference type="Proteomes" id="UP000308901">
    <property type="component" value="Unassembled WGS sequence"/>
</dbReference>
<proteinExistence type="inferred from homology"/>
<reference evidence="9 10" key="1">
    <citation type="submission" date="2019-05" db="EMBL/GenBank/DDBJ databases">
        <title>Arcobacter sp. nov., isolated from sea sediment.</title>
        <authorList>
            <person name="Kim W."/>
        </authorList>
    </citation>
    <scope>NUCLEOTIDE SEQUENCE [LARGE SCALE GENOMIC DNA]</scope>
    <source>
        <strain evidence="9 10">CAU 1517</strain>
    </source>
</reference>
<dbReference type="OrthoDB" id="9813917at2"/>
<dbReference type="GO" id="GO:0022857">
    <property type="term" value="F:transmembrane transporter activity"/>
    <property type="evidence" value="ECO:0007669"/>
    <property type="project" value="InterPro"/>
</dbReference>
<organism evidence="9 10">
    <name type="scientific">Arcobacter arenosus</name>
    <dbReference type="NCBI Taxonomy" id="2576037"/>
    <lineage>
        <taxon>Bacteria</taxon>
        <taxon>Pseudomonadati</taxon>
        <taxon>Campylobacterota</taxon>
        <taxon>Epsilonproteobacteria</taxon>
        <taxon>Campylobacterales</taxon>
        <taxon>Arcobacteraceae</taxon>
        <taxon>Arcobacter</taxon>
    </lineage>
</organism>
<dbReference type="InterPro" id="IPR050539">
    <property type="entry name" value="ThrE_Dicarb/AminoAcid_Exp"/>
</dbReference>
<comment type="subcellular location">
    <subcellularLocation>
        <location evidence="1">Cell membrane</location>
        <topology evidence="1">Multi-pass membrane protein</topology>
    </subcellularLocation>
</comment>
<feature type="transmembrane region" description="Helical" evidence="7">
    <location>
        <begin position="172"/>
        <end position="195"/>
    </location>
</feature>
<dbReference type="GO" id="GO:0005886">
    <property type="term" value="C:plasma membrane"/>
    <property type="evidence" value="ECO:0007669"/>
    <property type="project" value="UniProtKB-SubCell"/>
</dbReference>
<keyword evidence="10" id="KW-1185">Reference proteome</keyword>
<evidence type="ECO:0000256" key="4">
    <source>
        <dbReference type="ARBA" id="ARBA00022989"/>
    </source>
</evidence>
<dbReference type="AlphaFoldDB" id="A0A5R8Y6N0"/>
<dbReference type="PANTHER" id="PTHR34390:SF2">
    <property type="entry name" value="SUCCINATE TRANSPORTER SUBUNIT YJJP-RELATED"/>
    <property type="match status" value="1"/>
</dbReference>
<dbReference type="PANTHER" id="PTHR34390">
    <property type="entry name" value="UPF0442 PROTEIN YJJB-RELATED"/>
    <property type="match status" value="1"/>
</dbReference>
<dbReference type="RefSeq" id="WP_138151564.1">
    <property type="nucleotide sequence ID" value="NZ_CBDDKQ010000002.1"/>
</dbReference>
<name>A0A5R8Y6N0_9BACT</name>
<comment type="similarity">
    <text evidence="6">Belongs to the ThrE exporter (TC 2.A.79) family.</text>
</comment>
<evidence type="ECO:0000256" key="7">
    <source>
        <dbReference type="SAM" id="Phobius"/>
    </source>
</evidence>
<dbReference type="EMBL" id="VANU01000001">
    <property type="protein sequence ID" value="TLP41162.1"/>
    <property type="molecule type" value="Genomic_DNA"/>
</dbReference>
<dbReference type="InterPro" id="IPR010619">
    <property type="entry name" value="ThrE-like_N"/>
</dbReference>
<dbReference type="Pfam" id="PF06738">
    <property type="entry name" value="ThrE"/>
    <property type="match status" value="1"/>
</dbReference>
<evidence type="ECO:0000256" key="1">
    <source>
        <dbReference type="ARBA" id="ARBA00004651"/>
    </source>
</evidence>
<feature type="transmembrane region" description="Helical" evidence="7">
    <location>
        <begin position="147"/>
        <end position="163"/>
    </location>
</feature>
<gene>
    <name evidence="9" type="ORF">FDK22_03825</name>
</gene>
<evidence type="ECO:0000313" key="9">
    <source>
        <dbReference type="EMBL" id="TLP41162.1"/>
    </source>
</evidence>
<evidence type="ECO:0000313" key="10">
    <source>
        <dbReference type="Proteomes" id="UP000308901"/>
    </source>
</evidence>
<evidence type="ECO:0000256" key="5">
    <source>
        <dbReference type="ARBA" id="ARBA00023136"/>
    </source>
</evidence>
<keyword evidence="5 7" id="KW-0472">Membrane</keyword>
<keyword evidence="4 7" id="KW-1133">Transmembrane helix</keyword>
<feature type="transmembrane region" description="Helical" evidence="7">
    <location>
        <begin position="240"/>
        <end position="258"/>
    </location>
</feature>
<feature type="domain" description="Threonine/serine exporter-like N-terminal" evidence="8">
    <location>
        <begin position="19"/>
        <end position="256"/>
    </location>
</feature>
<evidence type="ECO:0000256" key="2">
    <source>
        <dbReference type="ARBA" id="ARBA00022475"/>
    </source>
</evidence>
<protein>
    <submittedName>
        <fullName evidence="9">Threonine/serine exporter family protein</fullName>
    </submittedName>
</protein>
<comment type="caution">
    <text evidence="9">The sequence shown here is derived from an EMBL/GenBank/DDBJ whole genome shotgun (WGS) entry which is preliminary data.</text>
</comment>
<keyword evidence="2" id="KW-1003">Cell membrane</keyword>
<evidence type="ECO:0000259" key="8">
    <source>
        <dbReference type="Pfam" id="PF06738"/>
    </source>
</evidence>
<keyword evidence="3 7" id="KW-0812">Transmembrane</keyword>
<sequence length="263" mass="29299">MEEIQTQLTYEEQTKITRAVIKAAVLMLEYGAESRLIEQTAQRLGKALGVDSVELSLIPSAIVLTTLTNNQTHSVTTTRRAYHKPINMSIVCDVQRMCHQTEKEKRDVSFVLKTMKEIQANYYNRWLVVFMIGLSCASFAYLNGADLISFFVTFFASGIAMFTRQELAKRKFVMIITFAATAFVATLISGLAHIYELSDKIDIALSSSVILLAPGFPFINSVLDAVKGYLAMGWGRWMQAVLLTVATAIGIVFAFVVLDLKGW</sequence>
<accession>A0A5R8Y6N0</accession>
<evidence type="ECO:0000256" key="6">
    <source>
        <dbReference type="ARBA" id="ARBA00034125"/>
    </source>
</evidence>
<feature type="transmembrane region" description="Helical" evidence="7">
    <location>
        <begin position="201"/>
        <end position="219"/>
    </location>
</feature>
<evidence type="ECO:0000256" key="3">
    <source>
        <dbReference type="ARBA" id="ARBA00022692"/>
    </source>
</evidence>
<feature type="transmembrane region" description="Helical" evidence="7">
    <location>
        <begin position="122"/>
        <end position="141"/>
    </location>
</feature>
<dbReference type="GO" id="GO:0015744">
    <property type="term" value="P:succinate transport"/>
    <property type="evidence" value="ECO:0007669"/>
    <property type="project" value="TreeGrafter"/>
</dbReference>